<organism evidence="6 7">
    <name type="scientific">Arenibacter palladensis</name>
    <dbReference type="NCBI Taxonomy" id="237373"/>
    <lineage>
        <taxon>Bacteria</taxon>
        <taxon>Pseudomonadati</taxon>
        <taxon>Bacteroidota</taxon>
        <taxon>Flavobacteriia</taxon>
        <taxon>Flavobacteriales</taxon>
        <taxon>Flavobacteriaceae</taxon>
        <taxon>Arenibacter</taxon>
    </lineage>
</organism>
<dbReference type="InterPro" id="IPR000917">
    <property type="entry name" value="Sulfatase_N"/>
</dbReference>
<dbReference type="GO" id="GO:0046872">
    <property type="term" value="F:metal ion binding"/>
    <property type="evidence" value="ECO:0007669"/>
    <property type="project" value="UniProtKB-KW"/>
</dbReference>
<proteinExistence type="inferred from homology"/>
<sequence length="467" mass="52660">MHGIKIVVGMIINKTLNTVCFFLVTLITLNSVFSQENKIKDNDRKVLKPNFILIMADDLGYGDISCYGNTYINTPNIDRLAMEGIRFTDFHSNGAVCSPTRAALLTGKYQQRTGVGGVITAASHREVGLAIEEITIADELKKHGYNTGIFGKWHLGYDPRFNPSLQGFDVFKGFVSGNVDYHAHIDQEGYFDWWNNTEIKDDKGYTTDLITEYGLDFIERNNPKKTEKPFFLYLPHESPHYPFQRRTDKALRRVGERGTDPVPEDSIAGIYKEMVEVLDEGVGKIMQKLKDTGLDRNTIVIFCSDNGASQNGSNGNLRGFKAGLYEGGHRVPAIAWFPLKFAAGAVSEQPVLTMDFLPTFLDFIEKEPESTVIDGLSIKNHLLSNEALPKRDLFWNFGNKNAVRSDNWKLVTIKSDGQEAVELFDLSKDISENNDLAEYHPKIVKQLLKKLKNWQKDVFKGVEVISE</sequence>
<reference evidence="7" key="1">
    <citation type="submission" date="2016-11" db="EMBL/GenBank/DDBJ databases">
        <authorList>
            <person name="Varghese N."/>
            <person name="Submissions S."/>
        </authorList>
    </citation>
    <scope>NUCLEOTIDE SEQUENCE [LARGE SCALE GENOMIC DNA]</scope>
    <source>
        <strain evidence="7">DSM 17539</strain>
    </source>
</reference>
<evidence type="ECO:0000256" key="1">
    <source>
        <dbReference type="ARBA" id="ARBA00008779"/>
    </source>
</evidence>
<dbReference type="OrthoDB" id="9764377at2"/>
<evidence type="ECO:0000256" key="4">
    <source>
        <dbReference type="ARBA" id="ARBA00022837"/>
    </source>
</evidence>
<dbReference type="GO" id="GO:0004065">
    <property type="term" value="F:arylsulfatase activity"/>
    <property type="evidence" value="ECO:0007669"/>
    <property type="project" value="TreeGrafter"/>
</dbReference>
<evidence type="ECO:0000313" key="7">
    <source>
        <dbReference type="Proteomes" id="UP000184406"/>
    </source>
</evidence>
<dbReference type="AlphaFoldDB" id="A0A1M5AYP1"/>
<dbReference type="Pfam" id="PF00884">
    <property type="entry name" value="Sulfatase"/>
    <property type="match status" value="1"/>
</dbReference>
<dbReference type="PANTHER" id="PTHR42693:SF53">
    <property type="entry name" value="ENDO-4-O-SULFATASE"/>
    <property type="match status" value="1"/>
</dbReference>
<evidence type="ECO:0000256" key="2">
    <source>
        <dbReference type="ARBA" id="ARBA00022723"/>
    </source>
</evidence>
<dbReference type="InterPro" id="IPR017850">
    <property type="entry name" value="Alkaline_phosphatase_core_sf"/>
</dbReference>
<dbReference type="PROSITE" id="PS00523">
    <property type="entry name" value="SULFATASE_1"/>
    <property type="match status" value="1"/>
</dbReference>
<comment type="similarity">
    <text evidence="1">Belongs to the sulfatase family.</text>
</comment>
<dbReference type="Proteomes" id="UP000184406">
    <property type="component" value="Unassembled WGS sequence"/>
</dbReference>
<evidence type="ECO:0000259" key="5">
    <source>
        <dbReference type="Pfam" id="PF00884"/>
    </source>
</evidence>
<dbReference type="CDD" id="cd16144">
    <property type="entry name" value="ARS_like"/>
    <property type="match status" value="1"/>
</dbReference>
<dbReference type="Gene3D" id="3.40.720.10">
    <property type="entry name" value="Alkaline Phosphatase, subunit A"/>
    <property type="match status" value="1"/>
</dbReference>
<gene>
    <name evidence="6" type="ORF">SAMN03080594_103449</name>
</gene>
<dbReference type="InterPro" id="IPR050738">
    <property type="entry name" value="Sulfatase"/>
</dbReference>
<dbReference type="PANTHER" id="PTHR42693">
    <property type="entry name" value="ARYLSULFATASE FAMILY MEMBER"/>
    <property type="match status" value="1"/>
</dbReference>
<dbReference type="InterPro" id="IPR024607">
    <property type="entry name" value="Sulfatase_CS"/>
</dbReference>
<dbReference type="SUPFAM" id="SSF53649">
    <property type="entry name" value="Alkaline phosphatase-like"/>
    <property type="match status" value="1"/>
</dbReference>
<dbReference type="EMBL" id="FQUX01000003">
    <property type="protein sequence ID" value="SHF35401.1"/>
    <property type="molecule type" value="Genomic_DNA"/>
</dbReference>
<dbReference type="Gene3D" id="3.30.1120.10">
    <property type="match status" value="1"/>
</dbReference>
<keyword evidence="7" id="KW-1185">Reference proteome</keyword>
<keyword evidence="2" id="KW-0479">Metal-binding</keyword>
<protein>
    <submittedName>
        <fullName evidence="6">Arylsulfatase A</fullName>
    </submittedName>
</protein>
<keyword evidence="4" id="KW-0106">Calcium</keyword>
<keyword evidence="3" id="KW-0378">Hydrolase</keyword>
<name>A0A1M5AYP1_9FLAO</name>
<evidence type="ECO:0000313" key="6">
    <source>
        <dbReference type="EMBL" id="SHF35401.1"/>
    </source>
</evidence>
<feature type="domain" description="Sulfatase N-terminal" evidence="5">
    <location>
        <begin position="49"/>
        <end position="362"/>
    </location>
</feature>
<accession>A0A1M5AYP1</accession>
<evidence type="ECO:0000256" key="3">
    <source>
        <dbReference type="ARBA" id="ARBA00022801"/>
    </source>
</evidence>